<dbReference type="EMBL" id="LR134156">
    <property type="protein sequence ID" value="VEA74343.1"/>
    <property type="molecule type" value="Genomic_DNA"/>
</dbReference>
<evidence type="ECO:0000313" key="2">
    <source>
        <dbReference type="Proteomes" id="UP000275676"/>
    </source>
</evidence>
<gene>
    <name evidence="1" type="ORF">NCTC10047_00122</name>
</gene>
<sequence length="76" mass="8203">MIEAYDLVRRSDGETVFSFPAGGCYQVYTTNGIASMRQMLDNEITATPATLAQLLIRLGYRVTPPDSGRKSGGDSA</sequence>
<reference evidence="1 2" key="1">
    <citation type="submission" date="2018-12" db="EMBL/GenBank/DDBJ databases">
        <authorList>
            <consortium name="Pathogen Informatics"/>
        </authorList>
    </citation>
    <scope>NUCLEOTIDE SEQUENCE [LARGE SCALE GENOMIC DNA]</scope>
    <source>
        <strain evidence="1 2">NCTC10047</strain>
    </source>
</reference>
<accession>A0A3S4FYA2</accession>
<protein>
    <submittedName>
        <fullName evidence="1">Phage-like protein</fullName>
    </submittedName>
</protein>
<organism evidence="1 2">
    <name type="scientific">Salmonella enterica subsp. arizonae</name>
    <dbReference type="NCBI Taxonomy" id="59203"/>
    <lineage>
        <taxon>Bacteria</taxon>
        <taxon>Pseudomonadati</taxon>
        <taxon>Pseudomonadota</taxon>
        <taxon>Gammaproteobacteria</taxon>
        <taxon>Enterobacterales</taxon>
        <taxon>Enterobacteriaceae</taxon>
        <taxon>Salmonella</taxon>
    </lineage>
</organism>
<proteinExistence type="predicted"/>
<dbReference type="Proteomes" id="UP000275676">
    <property type="component" value="Chromosome"/>
</dbReference>
<evidence type="ECO:0000313" key="1">
    <source>
        <dbReference type="EMBL" id="VEA74343.1"/>
    </source>
</evidence>
<dbReference type="AlphaFoldDB" id="A0A3S4FYA2"/>
<name>A0A3S4FYA2_SALER</name>